<evidence type="ECO:0000256" key="2">
    <source>
        <dbReference type="SAM" id="SignalP"/>
    </source>
</evidence>
<evidence type="ECO:0000313" key="5">
    <source>
        <dbReference type="WBParaSite" id="PgE098_g002_t03"/>
    </source>
</evidence>
<keyword evidence="2" id="KW-0732">Signal</keyword>
<feature type="chain" id="PRO_5038275986" evidence="2">
    <location>
        <begin position="19"/>
        <end position="169"/>
    </location>
</feature>
<feature type="signal peptide" evidence="2">
    <location>
        <begin position="1"/>
        <end position="18"/>
    </location>
</feature>
<dbReference type="Proteomes" id="UP000887569">
    <property type="component" value="Unplaced"/>
</dbReference>
<protein>
    <submittedName>
        <fullName evidence="4 5">Uncharacterized protein</fullName>
    </submittedName>
</protein>
<proteinExistence type="predicted"/>
<feature type="compositionally biased region" description="Polar residues" evidence="1">
    <location>
        <begin position="66"/>
        <end position="79"/>
    </location>
</feature>
<feature type="region of interest" description="Disordered" evidence="1">
    <location>
        <begin position="56"/>
        <end position="88"/>
    </location>
</feature>
<evidence type="ECO:0000313" key="3">
    <source>
        <dbReference type="Proteomes" id="UP000887569"/>
    </source>
</evidence>
<evidence type="ECO:0000256" key="1">
    <source>
        <dbReference type="SAM" id="MobiDB-lite"/>
    </source>
</evidence>
<name>A0A915A087_PARUN</name>
<dbReference type="WBParaSite" id="PgE098_g002_t03">
    <property type="protein sequence ID" value="PgE098_g002_t03"/>
    <property type="gene ID" value="PgE098_g002"/>
</dbReference>
<accession>A0A915A087</accession>
<sequence length="169" mass="18914">MSFSTFLLVGSFPLIAQCCRLKGKKTESSDDANINKMTTTPSYSPILTKFQYRAGGTPKSTPIAPSKNQSPEALKTQTSKRIEEDRKTDSFAYHTPRILVSKRTSEVRASELLFSSLFKVISLCPPTNTNNRQLVKVIRLRSKPPVCGDRDDYKTIRLQMFPSSSDEGD</sequence>
<keyword evidence="3" id="KW-1185">Reference proteome</keyword>
<dbReference type="WBParaSite" id="PgE098_g002_t02">
    <property type="protein sequence ID" value="PgE098_g002_t02"/>
    <property type="gene ID" value="PgE098_g002"/>
</dbReference>
<dbReference type="AlphaFoldDB" id="A0A915A087"/>
<evidence type="ECO:0000313" key="4">
    <source>
        <dbReference type="WBParaSite" id="PgE098_g002_t02"/>
    </source>
</evidence>
<organism evidence="3 4">
    <name type="scientific">Parascaris univalens</name>
    <name type="common">Nematode worm</name>
    <dbReference type="NCBI Taxonomy" id="6257"/>
    <lineage>
        <taxon>Eukaryota</taxon>
        <taxon>Metazoa</taxon>
        <taxon>Ecdysozoa</taxon>
        <taxon>Nematoda</taxon>
        <taxon>Chromadorea</taxon>
        <taxon>Rhabditida</taxon>
        <taxon>Spirurina</taxon>
        <taxon>Ascaridomorpha</taxon>
        <taxon>Ascaridoidea</taxon>
        <taxon>Ascarididae</taxon>
        <taxon>Parascaris</taxon>
    </lineage>
</organism>
<reference evidence="4 5" key="1">
    <citation type="submission" date="2022-11" db="UniProtKB">
        <authorList>
            <consortium name="WormBaseParasite"/>
        </authorList>
    </citation>
    <scope>IDENTIFICATION</scope>
</reference>